<dbReference type="EMBL" id="OUNR01000016">
    <property type="protein sequence ID" value="SPP65407.1"/>
    <property type="molecule type" value="Genomic_DNA"/>
</dbReference>
<dbReference type="InterPro" id="IPR014917">
    <property type="entry name" value="DUF1800"/>
</dbReference>
<protein>
    <recommendedName>
        <fullName evidence="3">DUF1800 domain-containing protein</fullName>
    </recommendedName>
</protein>
<organism evidence="1 2">
    <name type="scientific">Nitrospira lenta</name>
    <dbReference type="NCBI Taxonomy" id="1436998"/>
    <lineage>
        <taxon>Bacteria</taxon>
        <taxon>Pseudomonadati</taxon>
        <taxon>Nitrospirota</taxon>
        <taxon>Nitrospiria</taxon>
        <taxon>Nitrospirales</taxon>
        <taxon>Nitrospiraceae</taxon>
        <taxon>Nitrospira</taxon>
    </lineage>
</organism>
<proteinExistence type="predicted"/>
<gene>
    <name evidence="1" type="ORF">NITLEN_30321</name>
</gene>
<dbReference type="InParanoid" id="A0A330L7V2"/>
<evidence type="ECO:0000313" key="1">
    <source>
        <dbReference type="EMBL" id="SPP65407.1"/>
    </source>
</evidence>
<dbReference type="Proteomes" id="UP000248168">
    <property type="component" value="Unassembled WGS sequence"/>
</dbReference>
<name>A0A330L7V2_9BACT</name>
<keyword evidence="2" id="KW-1185">Reference proteome</keyword>
<reference evidence="2" key="1">
    <citation type="submission" date="2018-04" db="EMBL/GenBank/DDBJ databases">
        <authorList>
            <person name="Lucker S."/>
            <person name="Sakoula D."/>
        </authorList>
    </citation>
    <scope>NUCLEOTIDE SEQUENCE [LARGE SCALE GENOMIC DNA]</scope>
</reference>
<evidence type="ECO:0000313" key="2">
    <source>
        <dbReference type="Proteomes" id="UP000248168"/>
    </source>
</evidence>
<accession>A0A330L7V2</accession>
<dbReference type="AlphaFoldDB" id="A0A330L7V2"/>
<dbReference type="Pfam" id="PF08811">
    <property type="entry name" value="DUF1800"/>
    <property type="match status" value="1"/>
</dbReference>
<sequence>MTAAQSREWATGYMKEQLGLDPAQPWPTNLHSTTPLPVANPIVDTDTDFRLAAAQRAWKKDDPEPTVLKPELQQIQDHDLIRKLYSRRQLLEKMVYFWDNHFNTDYRSHFRGQYEVYENEAFRTRAYGRFVDLLIASGKSPAMMVYLNTDVNKKENPNENYAREVLELHTLGVDEQGHPAGYTQADINEAAKAFTGWTVPEGSAPGFRFVSSRHSLGTKTVLGQSVAFDGSGPTEGERVLQIAASHPSTARHLAKKLCEYFVSETPSSALITEVASVFSDSGGDIRKVLIAIVTSPDFNNVANYRSLVKTPLEYVVGLYRNLGVWSSHEPIRRRLTATGQGLFEMPPPTGYKEKSEHWLNTYVLFHETAMAYEATIPGFGSTIRFGSDTSGGLTRLWLKGLGLRTEAEVLGFLLNLTNDRVATATEYQIYLTTLRSGGGAFNLDSSSTEAALDRTLASMLTNPRYLYQ</sequence>
<evidence type="ECO:0008006" key="3">
    <source>
        <dbReference type="Google" id="ProtNLM"/>
    </source>
</evidence>